<feature type="repeat" description="WD" evidence="3">
    <location>
        <begin position="895"/>
        <end position="936"/>
    </location>
</feature>
<organism evidence="5 6">
    <name type="scientific">Nonomuraea typhae</name>
    <dbReference type="NCBI Taxonomy" id="2603600"/>
    <lineage>
        <taxon>Bacteria</taxon>
        <taxon>Bacillati</taxon>
        <taxon>Actinomycetota</taxon>
        <taxon>Actinomycetes</taxon>
        <taxon>Streptosporangiales</taxon>
        <taxon>Streptosporangiaceae</taxon>
        <taxon>Nonomuraea</taxon>
    </lineage>
</organism>
<dbReference type="Pfam" id="PF00400">
    <property type="entry name" value="WD40"/>
    <property type="match status" value="13"/>
</dbReference>
<gene>
    <name evidence="5" type="ORF">ACIBG2_10535</name>
</gene>
<dbReference type="SMART" id="SM00320">
    <property type="entry name" value="WD40"/>
    <property type="match status" value="13"/>
</dbReference>
<dbReference type="InterPro" id="IPR015943">
    <property type="entry name" value="WD40/YVTN_repeat-like_dom_sf"/>
</dbReference>
<feature type="domain" description="Novel STAND NTPase 1" evidence="4">
    <location>
        <begin position="243"/>
        <end position="670"/>
    </location>
</feature>
<dbReference type="RefSeq" id="WP_397080923.1">
    <property type="nucleotide sequence ID" value="NZ_JBITGY010000002.1"/>
</dbReference>
<evidence type="ECO:0000259" key="4">
    <source>
        <dbReference type="Pfam" id="PF20703"/>
    </source>
</evidence>
<keyword evidence="2" id="KW-0677">Repeat</keyword>
<feature type="repeat" description="WD" evidence="3">
    <location>
        <begin position="1192"/>
        <end position="1233"/>
    </location>
</feature>
<feature type="repeat" description="WD" evidence="3">
    <location>
        <begin position="1021"/>
        <end position="1062"/>
    </location>
</feature>
<name>A0ABW7YPH3_9ACTN</name>
<evidence type="ECO:0000256" key="2">
    <source>
        <dbReference type="ARBA" id="ARBA00022737"/>
    </source>
</evidence>
<dbReference type="PANTHER" id="PTHR19879">
    <property type="entry name" value="TRANSCRIPTION INITIATION FACTOR TFIID"/>
    <property type="match status" value="1"/>
</dbReference>
<dbReference type="PROSITE" id="PS50294">
    <property type="entry name" value="WD_REPEATS_REGION"/>
    <property type="match status" value="10"/>
</dbReference>
<proteinExistence type="predicted"/>
<dbReference type="InterPro" id="IPR001680">
    <property type="entry name" value="WD40_rpt"/>
</dbReference>
<reference evidence="5 6" key="1">
    <citation type="submission" date="2024-10" db="EMBL/GenBank/DDBJ databases">
        <title>The Natural Products Discovery Center: Release of the First 8490 Sequenced Strains for Exploring Actinobacteria Biosynthetic Diversity.</title>
        <authorList>
            <person name="Kalkreuter E."/>
            <person name="Kautsar S.A."/>
            <person name="Yang D."/>
            <person name="Bader C.D."/>
            <person name="Teijaro C.N."/>
            <person name="Fluegel L."/>
            <person name="Davis C.M."/>
            <person name="Simpson J.R."/>
            <person name="Lauterbach L."/>
            <person name="Steele A.D."/>
            <person name="Gui C."/>
            <person name="Meng S."/>
            <person name="Li G."/>
            <person name="Viehrig K."/>
            <person name="Ye F."/>
            <person name="Su P."/>
            <person name="Kiefer A.F."/>
            <person name="Nichols A."/>
            <person name="Cepeda A.J."/>
            <person name="Yan W."/>
            <person name="Fan B."/>
            <person name="Jiang Y."/>
            <person name="Adhikari A."/>
            <person name="Zheng C.-J."/>
            <person name="Schuster L."/>
            <person name="Cowan T.M."/>
            <person name="Smanski M.J."/>
            <person name="Chevrette M.G."/>
            <person name="De Carvalho L.P.S."/>
            <person name="Shen B."/>
        </authorList>
    </citation>
    <scope>NUCLEOTIDE SEQUENCE [LARGE SCALE GENOMIC DNA]</scope>
    <source>
        <strain evidence="5 6">NPDC050545</strain>
    </source>
</reference>
<dbReference type="PRINTS" id="PR00320">
    <property type="entry name" value="GPROTEINBRPT"/>
</dbReference>
<dbReference type="PROSITE" id="PS00678">
    <property type="entry name" value="WD_REPEATS_1"/>
    <property type="match status" value="9"/>
</dbReference>
<evidence type="ECO:0000256" key="3">
    <source>
        <dbReference type="PROSITE-ProRule" id="PRU00221"/>
    </source>
</evidence>
<keyword evidence="1 3" id="KW-0853">WD repeat</keyword>
<dbReference type="PROSITE" id="PS50082">
    <property type="entry name" value="WD_REPEATS_2"/>
    <property type="match status" value="11"/>
</dbReference>
<dbReference type="EMBL" id="JBITGY010000002">
    <property type="protein sequence ID" value="MFI6497814.1"/>
    <property type="molecule type" value="Genomic_DNA"/>
</dbReference>
<dbReference type="InterPro" id="IPR019775">
    <property type="entry name" value="WD40_repeat_CS"/>
</dbReference>
<feature type="repeat" description="WD" evidence="3">
    <location>
        <begin position="1321"/>
        <end position="1354"/>
    </location>
</feature>
<protein>
    <submittedName>
        <fullName evidence="5">AAA family ATPase</fullName>
    </submittedName>
</protein>
<dbReference type="CDD" id="cd00200">
    <property type="entry name" value="WD40"/>
    <property type="match status" value="2"/>
</dbReference>
<dbReference type="SUPFAM" id="SSF50978">
    <property type="entry name" value="WD40 repeat-like"/>
    <property type="match status" value="2"/>
</dbReference>
<accession>A0ABW7YPH3</accession>
<evidence type="ECO:0000313" key="5">
    <source>
        <dbReference type="EMBL" id="MFI6497814.1"/>
    </source>
</evidence>
<feature type="repeat" description="WD" evidence="3">
    <location>
        <begin position="1278"/>
        <end position="1319"/>
    </location>
</feature>
<dbReference type="PANTHER" id="PTHR19879:SF9">
    <property type="entry name" value="TRANSCRIPTION INITIATION FACTOR TFIID SUBUNIT 5"/>
    <property type="match status" value="1"/>
</dbReference>
<evidence type="ECO:0000256" key="1">
    <source>
        <dbReference type="ARBA" id="ARBA00022574"/>
    </source>
</evidence>
<feature type="repeat" description="WD" evidence="3">
    <location>
        <begin position="1149"/>
        <end position="1190"/>
    </location>
</feature>
<comment type="caution">
    <text evidence="5">The sequence shown here is derived from an EMBL/GenBank/DDBJ whole genome shotgun (WGS) entry which is preliminary data.</text>
</comment>
<dbReference type="InterPro" id="IPR020472">
    <property type="entry name" value="WD40_PAC1"/>
</dbReference>
<dbReference type="InterPro" id="IPR049052">
    <property type="entry name" value="nSTAND1"/>
</dbReference>
<feature type="repeat" description="WD" evidence="3">
    <location>
        <begin position="852"/>
        <end position="893"/>
    </location>
</feature>
<feature type="repeat" description="WD" evidence="3">
    <location>
        <begin position="1235"/>
        <end position="1276"/>
    </location>
</feature>
<dbReference type="InterPro" id="IPR027417">
    <property type="entry name" value="P-loop_NTPase"/>
</dbReference>
<dbReference type="InterPro" id="IPR036322">
    <property type="entry name" value="WD40_repeat_dom_sf"/>
</dbReference>
<dbReference type="Proteomes" id="UP001612741">
    <property type="component" value="Unassembled WGS sequence"/>
</dbReference>
<dbReference type="Pfam" id="PF20703">
    <property type="entry name" value="nSTAND1"/>
    <property type="match status" value="1"/>
</dbReference>
<evidence type="ECO:0000313" key="6">
    <source>
        <dbReference type="Proteomes" id="UP001612741"/>
    </source>
</evidence>
<feature type="repeat" description="WD" evidence="3">
    <location>
        <begin position="1107"/>
        <end position="1147"/>
    </location>
</feature>
<feature type="repeat" description="WD" evidence="3">
    <location>
        <begin position="1064"/>
        <end position="1105"/>
    </location>
</feature>
<sequence>MSPEPHTDPSELMRAGVRDRVARLAEVTGREARRWSPPVLLAALAAGAFGPLLVSGVGGAAVVSAAVGALTAVGGNVLTDVIKAGVARLGEGGVAAQDDLEAALERQIRWVLEAGGEQAGELRREIAQVLSQTGVVRAVLQEAIESGDRDLQARLTVGMAELGQEFAEFGFVLADLGAQLRGICESVDRSSTQLQLSVGLQFRQATDSRLLLEQVAAIERRTRPSGDIGTGPGRDLRWRTVCPYRGLMTFTEADAEVFYGREIATAQLVSTLAHRLDGAGILVLTGPSGAGKSSLLRAGMMPAIGRGELSQPARHWTRHVLERPTRFPLSRLATLLAGMAGLDASTVLERLAARPDQAHLLGRQAVEAEARRRDLPDAIAAACRLVLVVDQFEEIFQQSADDERQTQAASEQTAFVTALHALASFPCGPDDGPAALVVIAVRGDFIDRCADHPPLASALRDSPFVLGPMGESDLRRTITGPADAAGLEVEPGLIDTILAELRAPQGGYGAGVLPLLSQAMLTTWEHREDDRLTSRGYGRTGGVTKAVATSAESAYAALNPAGQDAARQVFHHLTMVSAEGGLTRRPAVRSVLCVGPEGEEYGAAVEQVLESFARRRLLVIDEDSVQISHDVLLTAWPRLRGWLEADLAAYPLYRQLIDDADEWERSGRKAAYLYRGERLAAMQQTLPRMRADPARFPTLPHVPQDFLDAAARAETRTGLRRRMVVTLLTVLLAVAVAAAATAVRVQQDTSRQRDSAVSRRLAAQSELITADPALAALLAVAAWRISPTDEARASMLAVLRNPGRAVLTTHLSGVSDLIASAAFSPDGRMLAGTSGFAVWLWDVASRRPIMPLTGHTNRVNTVAFSPDGRILASGALDGTIQLWDVVSRRQTGIPLSGHTDRVLSMAFSPDGRTLLSGSEDFTMRLWNVATRKPIGAPLRGYTGSVDSVAFSPDGRNLAGSGGGKARLWDRTTRQPTGAFLPVNDYVWSVAFSPDGRTLATGEDGKVQLWHVATHKPIGAPLTGHADTVHALTFSPDGRSLASGSGDGTLRLWHIAAHRPAAIPLTARGDQVNTVAFSPDGRTLASGGDDDAVRLWNVATRKPSGIPLTGHINRVSSVAFGPDGRILASTDDEAVRLWDVASHRAIGSPLTGHTGAVYSVAFSPDGRTLASGRDDYTVWLWDVAAQRPVGVSFTGHYGVVHSVAFSPDGRILAGGGGDGVVRLWDVASHQPVGAPLTGHTGEVYSVAFSSDGRILATGGDDGVVRLWDVASHQPIGAPLTGHTGTVLSVDISPDGRTLASSSGDRTVRLWDVATRRPIGVPLTGHTAAVGAVAFSPDGQTLASGSDNLVWLWDVSIPARLDDAVCAIPARSLTRTEWAQYIPDMDFQTVCR</sequence>
<dbReference type="Gene3D" id="2.130.10.10">
    <property type="entry name" value="YVTN repeat-like/Quinoprotein amine dehydrogenase"/>
    <property type="match status" value="4"/>
</dbReference>
<dbReference type="SUPFAM" id="SSF52540">
    <property type="entry name" value="P-loop containing nucleoside triphosphate hydrolases"/>
    <property type="match status" value="1"/>
</dbReference>
<keyword evidence="6" id="KW-1185">Reference proteome</keyword>
<feature type="repeat" description="WD" evidence="3">
    <location>
        <begin position="938"/>
        <end position="978"/>
    </location>
</feature>